<evidence type="ECO:0000313" key="3">
    <source>
        <dbReference type="Proteomes" id="UP000275408"/>
    </source>
</evidence>
<organism evidence="2 3">
    <name type="scientific">Pocillopora damicornis</name>
    <name type="common">Cauliflower coral</name>
    <name type="synonym">Millepora damicornis</name>
    <dbReference type="NCBI Taxonomy" id="46731"/>
    <lineage>
        <taxon>Eukaryota</taxon>
        <taxon>Metazoa</taxon>
        <taxon>Cnidaria</taxon>
        <taxon>Anthozoa</taxon>
        <taxon>Hexacorallia</taxon>
        <taxon>Scleractinia</taxon>
        <taxon>Astrocoeniina</taxon>
        <taxon>Pocilloporidae</taxon>
        <taxon>Pocillopora</taxon>
    </lineage>
</organism>
<dbReference type="PANTHER" id="PTHR33050:SF7">
    <property type="entry name" value="RIBONUCLEASE H"/>
    <property type="match status" value="1"/>
</dbReference>
<dbReference type="InterPro" id="IPR043128">
    <property type="entry name" value="Rev_trsase/Diguanyl_cyclase"/>
</dbReference>
<keyword evidence="3" id="KW-1185">Reference proteome</keyword>
<feature type="domain" description="Reverse transcriptase" evidence="1">
    <location>
        <begin position="90"/>
        <end position="276"/>
    </location>
</feature>
<reference evidence="2 3" key="1">
    <citation type="journal article" date="2018" name="Sci. Rep.">
        <title>Comparative analysis of the Pocillopora damicornis genome highlights role of immune system in coral evolution.</title>
        <authorList>
            <person name="Cunning R."/>
            <person name="Bay R.A."/>
            <person name="Gillette P."/>
            <person name="Baker A.C."/>
            <person name="Traylor-Knowles N."/>
        </authorList>
    </citation>
    <scope>NUCLEOTIDE SEQUENCE [LARGE SCALE GENOMIC DNA]</scope>
    <source>
        <strain evidence="2">RSMAS</strain>
        <tissue evidence="2">Whole animal</tissue>
    </source>
</reference>
<dbReference type="SUPFAM" id="SSF56672">
    <property type="entry name" value="DNA/RNA polymerases"/>
    <property type="match status" value="1"/>
</dbReference>
<feature type="non-terminal residue" evidence="2">
    <location>
        <position position="412"/>
    </location>
</feature>
<dbReference type="EMBL" id="RCHS01000155">
    <property type="protein sequence ID" value="RMX60400.1"/>
    <property type="molecule type" value="Genomic_DNA"/>
</dbReference>
<dbReference type="PANTHER" id="PTHR33050">
    <property type="entry name" value="REVERSE TRANSCRIPTASE DOMAIN-CONTAINING PROTEIN"/>
    <property type="match status" value="1"/>
</dbReference>
<evidence type="ECO:0000259" key="1">
    <source>
        <dbReference type="PROSITE" id="PS50878"/>
    </source>
</evidence>
<accession>A0A3M6V3G2</accession>
<dbReference type="CDD" id="cd03714">
    <property type="entry name" value="RT_DIRS1"/>
    <property type="match status" value="1"/>
</dbReference>
<dbReference type="Gene3D" id="3.10.10.10">
    <property type="entry name" value="HIV Type 1 Reverse Transcriptase, subunit A, domain 1"/>
    <property type="match status" value="1"/>
</dbReference>
<dbReference type="InterPro" id="IPR052055">
    <property type="entry name" value="Hepadnavirus_pol/RT"/>
</dbReference>
<protein>
    <recommendedName>
        <fullName evidence="1">Reverse transcriptase domain-containing protein</fullName>
    </recommendedName>
</protein>
<dbReference type="Gene3D" id="3.30.70.270">
    <property type="match status" value="1"/>
</dbReference>
<dbReference type="InterPro" id="IPR043502">
    <property type="entry name" value="DNA/RNA_pol_sf"/>
</dbReference>
<dbReference type="OrthoDB" id="5985995at2759"/>
<proteinExistence type="predicted"/>
<evidence type="ECO:0000313" key="2">
    <source>
        <dbReference type="EMBL" id="RMX60400.1"/>
    </source>
</evidence>
<feature type="non-terminal residue" evidence="2">
    <location>
        <position position="1"/>
    </location>
</feature>
<dbReference type="PROSITE" id="PS50878">
    <property type="entry name" value="RT_POL"/>
    <property type="match status" value="1"/>
</dbReference>
<comment type="caution">
    <text evidence="2">The sequence shown here is derived from an EMBL/GenBank/DDBJ whole genome shotgun (WGS) entry which is preliminary data.</text>
</comment>
<dbReference type="AlphaFoldDB" id="A0A3M6V3G2"/>
<dbReference type="Proteomes" id="UP000275408">
    <property type="component" value="Unassembled WGS sequence"/>
</dbReference>
<gene>
    <name evidence="2" type="ORF">pdam_00025758</name>
</gene>
<sequence length="412" mass="47281">DSDFDKFSDRGEAELDAGVSSVFWIRGRLRKFLHVWRSIGASSFVLSVIESGYKLPFVSIPLRYFFSNHKSAVDNRAFVCEAIELLLLAGSAVEVKRDQVHVCSPLGVVPKKNGKRRLILDLRFLNKHLAKRKFKFEDLRVVVEILQPGDWFFTFDLRNGYHHVDIFQEHWKYLAFSFTFDGKPRYFLFCSLPFGLGTSPYVFTKLLRPFFSHWRSQGIRISVYLDDGISTDSSKDSCSQEAQLVRGDLYRLGLLVNEEKSNFEPRQKGEHLGFILDLTKGEFSIPPGKIDHLFNLISLLLDDVSPTARDVSRITGTLISMELALGPIVALTREAVEELYFWRDNFFRLCGKPIWRPSPKMELLSYLDASNVGWAGFIVQFGTHIARGNWLGSEALWSSSFREIRAIRFVLQ</sequence>
<dbReference type="Pfam" id="PF00078">
    <property type="entry name" value="RVT_1"/>
    <property type="match status" value="1"/>
</dbReference>
<name>A0A3M6V3G2_POCDA</name>
<dbReference type="InterPro" id="IPR000477">
    <property type="entry name" value="RT_dom"/>
</dbReference>